<accession>A0A5B8U0R9</accession>
<name>A0A5B8U0R9_9ACTN</name>
<gene>
    <name evidence="2" type="ORF">FSW04_02610</name>
</gene>
<sequence>MPEMTPTPRPTRRIGHKGADHIAPGNTTASFDAAIAHGCDMVEFDVLPEHPDRSGGLVLAHDFKALAQRTPLTLEEGLDHLCTAPFEGIELNLDLKLAGYEERVIAALRERDMEARTLISTMEVESLPVVRAASDAVRLGWSVPRARRDYLANRATKLAALLYIRVLQRTVPRAVARAMRAGEIDAAMSHWSLVTPHFVRTVRAAGGELYVWTVDDAQRIRRLEAMGVTGITTNDPRLFDA</sequence>
<dbReference type="SUPFAM" id="SSF51695">
    <property type="entry name" value="PLC-like phosphodiesterases"/>
    <property type="match status" value="1"/>
</dbReference>
<proteinExistence type="predicted"/>
<dbReference type="GO" id="GO:0006629">
    <property type="term" value="P:lipid metabolic process"/>
    <property type="evidence" value="ECO:0007669"/>
    <property type="project" value="InterPro"/>
</dbReference>
<dbReference type="Proteomes" id="UP000321805">
    <property type="component" value="Chromosome"/>
</dbReference>
<dbReference type="PANTHER" id="PTHR46211:SF1">
    <property type="entry name" value="GLYCEROPHOSPHODIESTER PHOSPHODIESTERASE, CYTOPLASMIC"/>
    <property type="match status" value="1"/>
</dbReference>
<dbReference type="OrthoDB" id="9758957at2"/>
<dbReference type="InterPro" id="IPR030395">
    <property type="entry name" value="GP_PDE_dom"/>
</dbReference>
<dbReference type="GO" id="GO:0008081">
    <property type="term" value="F:phosphoric diester hydrolase activity"/>
    <property type="evidence" value="ECO:0007669"/>
    <property type="project" value="InterPro"/>
</dbReference>
<dbReference type="InterPro" id="IPR017946">
    <property type="entry name" value="PLC-like_Pdiesterase_TIM-brl"/>
</dbReference>
<keyword evidence="3" id="KW-1185">Reference proteome</keyword>
<feature type="domain" description="GP-PDE" evidence="1">
    <location>
        <begin position="16"/>
        <end position="63"/>
    </location>
</feature>
<dbReference type="Gene3D" id="3.20.20.190">
    <property type="entry name" value="Phosphatidylinositol (PI) phosphodiesterase"/>
    <property type="match status" value="2"/>
</dbReference>
<protein>
    <submittedName>
        <fullName evidence="2">Glycerophosphodiester phosphodiesterase</fullName>
    </submittedName>
</protein>
<dbReference type="EMBL" id="CP042430">
    <property type="protein sequence ID" value="QEC46578.1"/>
    <property type="molecule type" value="Genomic_DNA"/>
</dbReference>
<evidence type="ECO:0000313" key="2">
    <source>
        <dbReference type="EMBL" id="QEC46578.1"/>
    </source>
</evidence>
<dbReference type="CDD" id="cd08556">
    <property type="entry name" value="GDPD"/>
    <property type="match status" value="1"/>
</dbReference>
<evidence type="ECO:0000259" key="1">
    <source>
        <dbReference type="Pfam" id="PF03009"/>
    </source>
</evidence>
<evidence type="ECO:0000313" key="3">
    <source>
        <dbReference type="Proteomes" id="UP000321805"/>
    </source>
</evidence>
<reference evidence="2 3" key="1">
    <citation type="journal article" date="2018" name="J. Microbiol.">
        <title>Baekduia soli gen. nov., sp. nov., a novel bacterium isolated from the soil of Baekdu Mountain and proposal of a novel family name, Baekduiaceae fam. nov.</title>
        <authorList>
            <person name="An D.S."/>
            <person name="Siddiqi M.Z."/>
            <person name="Kim K.H."/>
            <person name="Yu H.S."/>
            <person name="Im W.T."/>
        </authorList>
    </citation>
    <scope>NUCLEOTIDE SEQUENCE [LARGE SCALE GENOMIC DNA]</scope>
    <source>
        <strain evidence="2 3">BR7-21</strain>
    </source>
</reference>
<dbReference type="KEGG" id="bsol:FSW04_02610"/>
<feature type="domain" description="GP-PDE" evidence="1">
    <location>
        <begin position="100"/>
        <end position="237"/>
    </location>
</feature>
<dbReference type="Pfam" id="PF03009">
    <property type="entry name" value="GDPD"/>
    <property type="match status" value="2"/>
</dbReference>
<dbReference type="PANTHER" id="PTHR46211">
    <property type="entry name" value="GLYCEROPHOSPHORYL DIESTER PHOSPHODIESTERASE"/>
    <property type="match status" value="1"/>
</dbReference>
<organism evidence="2 3">
    <name type="scientific">Baekduia soli</name>
    <dbReference type="NCBI Taxonomy" id="496014"/>
    <lineage>
        <taxon>Bacteria</taxon>
        <taxon>Bacillati</taxon>
        <taxon>Actinomycetota</taxon>
        <taxon>Thermoleophilia</taxon>
        <taxon>Solirubrobacterales</taxon>
        <taxon>Baekduiaceae</taxon>
        <taxon>Baekduia</taxon>
    </lineage>
</organism>
<dbReference type="AlphaFoldDB" id="A0A5B8U0R9"/>